<organism evidence="1 5">
    <name type="scientific">Staphylococcus aureus</name>
    <dbReference type="NCBI Taxonomy" id="1280"/>
    <lineage>
        <taxon>Bacteria</taxon>
        <taxon>Bacillati</taxon>
        <taxon>Bacillota</taxon>
        <taxon>Bacilli</taxon>
        <taxon>Bacillales</taxon>
        <taxon>Staphylococcaceae</taxon>
        <taxon>Staphylococcus</taxon>
    </lineage>
</organism>
<reference evidence="6 7" key="2">
    <citation type="submission" date="2019-11" db="EMBL/GenBank/DDBJ databases">
        <title>Implementation of targeted gown and glove precautions to prevent Staphylococcus aureus acquisition in community-based nursing homes.</title>
        <authorList>
            <person name="Stine O.C."/>
        </authorList>
    </citation>
    <scope>NUCLEOTIDE SEQUENCE [LARGE SCALE GENOMIC DNA]</scope>
    <source>
        <strain evidence="4 7">S_2023.LVRQ.AN</strain>
        <strain evidence="3 6">S_4031.LGMP.AI</strain>
    </source>
</reference>
<dbReference type="EMBL" id="CVOQ01000027">
    <property type="protein sequence ID" value="CRI15051.1"/>
    <property type="molecule type" value="Genomic_DNA"/>
</dbReference>
<dbReference type="EMBL" id="WPRH01000342">
    <property type="protein sequence ID" value="MVI55248.1"/>
    <property type="molecule type" value="Genomic_DNA"/>
</dbReference>
<dbReference type="Proteomes" id="UP001200271">
    <property type="component" value="Unassembled WGS sequence"/>
</dbReference>
<evidence type="ECO:0000313" key="1">
    <source>
        <dbReference type="EMBL" id="CRI15051.1"/>
    </source>
</evidence>
<name>A0A0U1MSB4_STAAU</name>
<dbReference type="Proteomes" id="UP000433366">
    <property type="component" value="Unassembled WGS sequence"/>
</dbReference>
<evidence type="ECO:0000313" key="6">
    <source>
        <dbReference type="Proteomes" id="UP000433366"/>
    </source>
</evidence>
<evidence type="ECO:0000313" key="5">
    <source>
        <dbReference type="Proteomes" id="UP000039437"/>
    </source>
</evidence>
<evidence type="ECO:0000313" key="2">
    <source>
        <dbReference type="EMBL" id="MCE3362029.1"/>
    </source>
</evidence>
<reference evidence="2" key="4">
    <citation type="submission" date="2023-08" db="EMBL/GenBank/DDBJ databases">
        <authorList>
            <person name="Zhao H."/>
            <person name="Wang X."/>
        </authorList>
    </citation>
    <scope>NUCLEOTIDE SEQUENCE</scope>
    <source>
        <strain evidence="2">NC-4</strain>
    </source>
</reference>
<dbReference type="Pfam" id="PF20505">
    <property type="entry name" value="DUF6731"/>
    <property type="match status" value="1"/>
</dbReference>
<dbReference type="InterPro" id="IPR046618">
    <property type="entry name" value="DUF6731"/>
</dbReference>
<reference evidence="2" key="3">
    <citation type="journal article" date="2021" name="Front Med (Lausanne)">
        <title>The Prevalence and Determinants of Fusidic Acid Resistance Among Methicillin-Resistant Staphylococcus aureus Clinical Isolates in China.</title>
        <authorList>
            <person name="Zhao H."/>
            <person name="Wang X."/>
            <person name="Wang B."/>
            <person name="Xu Y."/>
            <person name="Rao L."/>
            <person name="Wan B."/>
            <person name="Guo Y."/>
            <person name="Wu X."/>
            <person name="Yu J."/>
            <person name="Chen L."/>
            <person name="Li M."/>
            <person name="Yu F."/>
        </authorList>
    </citation>
    <scope>NUCLEOTIDE SEQUENCE</scope>
    <source>
        <strain evidence="2">NC-4</strain>
    </source>
</reference>
<dbReference type="RefSeq" id="WP_029625650.1">
    <property type="nucleotide sequence ID" value="NZ_BDUW01000009.1"/>
</dbReference>
<sequence length="337" mass="39649">MTEKKKKLVTFNIFRPTLLEYSGINRKNQERFDFNILLEYIKDQSKNFSILYKNEELAIYSIVKENLDEGLFHIRIVKYRKYDVPNAYTRLDATNININDGENDFLLPDHNEEEIPLSDNTSIGESISILYDSITNTFVIQSNLHCTTTRGIITLFDSIHSKMLSENLENKEENIEKGTEYQFHLAIIPPKKVFEKVNDFDYITEVEFVYEDNDMQDDVADILGVNNDVKAGKIQARYHIDTSKDKKKSLNKSYIDKILKLFKNDKTKFKKLDLKGRNNEESNIDLVELINARLYFQHSFTYTVEKPYLDHESVYYEMEMKYLGKEGKGDYRSKANY</sequence>
<dbReference type="Proteomes" id="UP000434412">
    <property type="component" value="Unassembled WGS sequence"/>
</dbReference>
<dbReference type="Proteomes" id="UP000039437">
    <property type="component" value="Unassembled WGS sequence"/>
</dbReference>
<evidence type="ECO:0000313" key="4">
    <source>
        <dbReference type="EMBL" id="MVL46561.1"/>
    </source>
</evidence>
<evidence type="ECO:0000313" key="7">
    <source>
        <dbReference type="Proteomes" id="UP000434412"/>
    </source>
</evidence>
<dbReference type="EMBL" id="JAIUEN010000042">
    <property type="protein sequence ID" value="MCE3362029.1"/>
    <property type="molecule type" value="Genomic_DNA"/>
</dbReference>
<dbReference type="PATRIC" id="fig|1280.3385.peg.2883"/>
<proteinExistence type="predicted"/>
<reference evidence="1 5" key="1">
    <citation type="submission" date="2015-04" db="EMBL/GenBank/DDBJ databases">
        <authorList>
            <person name="Syromyatnikov M.Y."/>
            <person name="Popov V.N."/>
        </authorList>
    </citation>
    <scope>NUCLEOTIDE SEQUENCE [LARGE SCALE GENOMIC DNA]</scope>
    <source>
        <strain evidence="1 5">AH1</strain>
    </source>
</reference>
<accession>A0A0U1MSB4</accession>
<gene>
    <name evidence="1" type="ORF">BN1321_330039</name>
    <name evidence="3" type="ORF">GO793_05160</name>
    <name evidence="4" type="ORF">GO941_13865</name>
    <name evidence="2" type="ORF">LB359_06650</name>
</gene>
<dbReference type="EMBL" id="WPVZ01000742">
    <property type="protein sequence ID" value="MVL46561.1"/>
    <property type="molecule type" value="Genomic_DNA"/>
</dbReference>
<protein>
    <submittedName>
        <fullName evidence="1">Uncharacterized protein</fullName>
    </submittedName>
</protein>
<dbReference type="AlphaFoldDB" id="A0A0U1MSB4"/>
<evidence type="ECO:0000313" key="3">
    <source>
        <dbReference type="EMBL" id="MVI55248.1"/>
    </source>
</evidence>